<dbReference type="CDD" id="cd04301">
    <property type="entry name" value="NAT_SF"/>
    <property type="match status" value="1"/>
</dbReference>
<dbReference type="GO" id="GO:0005840">
    <property type="term" value="C:ribosome"/>
    <property type="evidence" value="ECO:0007669"/>
    <property type="project" value="UniProtKB-KW"/>
</dbReference>
<keyword evidence="4" id="KW-0689">Ribosomal protein</keyword>
<proteinExistence type="predicted"/>
<dbReference type="PANTHER" id="PTHR10545">
    <property type="entry name" value="DIAMINE N-ACETYLTRANSFERASE"/>
    <property type="match status" value="1"/>
</dbReference>
<dbReference type="PROSITE" id="PS51186">
    <property type="entry name" value="GNAT"/>
    <property type="match status" value="1"/>
</dbReference>
<organism evidence="4 5">
    <name type="scientific">Texcoconibacillus texcoconensis</name>
    <dbReference type="NCBI Taxonomy" id="1095777"/>
    <lineage>
        <taxon>Bacteria</taxon>
        <taxon>Bacillati</taxon>
        <taxon>Bacillota</taxon>
        <taxon>Bacilli</taxon>
        <taxon>Bacillales</taxon>
        <taxon>Bacillaceae</taxon>
        <taxon>Texcoconibacillus</taxon>
    </lineage>
</organism>
<dbReference type="GO" id="GO:0008080">
    <property type="term" value="F:N-acetyltransferase activity"/>
    <property type="evidence" value="ECO:0007669"/>
    <property type="project" value="TreeGrafter"/>
</dbReference>
<dbReference type="InterPro" id="IPR051016">
    <property type="entry name" value="Diverse_Substrate_AcTransf"/>
</dbReference>
<dbReference type="Proteomes" id="UP000551878">
    <property type="component" value="Unassembled WGS sequence"/>
</dbReference>
<evidence type="ECO:0000313" key="4">
    <source>
        <dbReference type="EMBL" id="MBB5174696.1"/>
    </source>
</evidence>
<evidence type="ECO:0000259" key="3">
    <source>
        <dbReference type="PROSITE" id="PS51186"/>
    </source>
</evidence>
<accession>A0A840QT31</accession>
<evidence type="ECO:0000256" key="1">
    <source>
        <dbReference type="ARBA" id="ARBA00022679"/>
    </source>
</evidence>
<dbReference type="PANTHER" id="PTHR10545:SF29">
    <property type="entry name" value="GH14572P-RELATED"/>
    <property type="match status" value="1"/>
</dbReference>
<dbReference type="EMBL" id="JACHHB010000015">
    <property type="protein sequence ID" value="MBB5174696.1"/>
    <property type="molecule type" value="Genomic_DNA"/>
</dbReference>
<keyword evidence="1" id="KW-0808">Transferase</keyword>
<keyword evidence="5" id="KW-1185">Reference proteome</keyword>
<reference evidence="4 5" key="1">
    <citation type="submission" date="2020-08" db="EMBL/GenBank/DDBJ databases">
        <title>Genomic Encyclopedia of Type Strains, Phase IV (KMG-IV): sequencing the most valuable type-strain genomes for metagenomic binning, comparative biology and taxonomic classification.</title>
        <authorList>
            <person name="Goeker M."/>
        </authorList>
    </citation>
    <scope>NUCLEOTIDE SEQUENCE [LARGE SCALE GENOMIC DNA]</scope>
    <source>
        <strain evidence="4 5">DSM 24696</strain>
    </source>
</reference>
<sequence length="164" mass="19574">MTVNIREACYNDYNMIATLKAQLHTLHVEQRPDLYIQMEEPLSFDMFQSWLNHTRSTVLVCEETYRQKVIGYALLQRDNPTSFESIKAQRTVYIQEFILDEAYRGQHVGEQLFQSICNYAQKWRAERLELSVQEFNHQAIQFYEAMGMKTKSRKMEMRISEDDI</sequence>
<evidence type="ECO:0000313" key="5">
    <source>
        <dbReference type="Proteomes" id="UP000551878"/>
    </source>
</evidence>
<dbReference type="AlphaFoldDB" id="A0A840QT31"/>
<name>A0A840QT31_9BACI</name>
<dbReference type="SUPFAM" id="SSF55729">
    <property type="entry name" value="Acyl-CoA N-acyltransferases (Nat)"/>
    <property type="match status" value="1"/>
</dbReference>
<keyword evidence="2" id="KW-0012">Acyltransferase</keyword>
<evidence type="ECO:0000256" key="2">
    <source>
        <dbReference type="ARBA" id="ARBA00023315"/>
    </source>
</evidence>
<dbReference type="RefSeq" id="WP_184665103.1">
    <property type="nucleotide sequence ID" value="NZ_JACHHB010000015.1"/>
</dbReference>
<dbReference type="Pfam" id="PF00583">
    <property type="entry name" value="Acetyltransf_1"/>
    <property type="match status" value="1"/>
</dbReference>
<keyword evidence="4" id="KW-0687">Ribonucleoprotein</keyword>
<feature type="domain" description="N-acetyltransferase" evidence="3">
    <location>
        <begin position="21"/>
        <end position="164"/>
    </location>
</feature>
<comment type="caution">
    <text evidence="4">The sequence shown here is derived from an EMBL/GenBank/DDBJ whole genome shotgun (WGS) entry which is preliminary data.</text>
</comment>
<protein>
    <submittedName>
        <fullName evidence="4">Ribosomal protein S18 acetylase RimI-like enzyme</fullName>
    </submittedName>
</protein>
<dbReference type="Gene3D" id="3.40.630.30">
    <property type="match status" value="1"/>
</dbReference>
<dbReference type="InterPro" id="IPR000182">
    <property type="entry name" value="GNAT_dom"/>
</dbReference>
<dbReference type="InterPro" id="IPR016181">
    <property type="entry name" value="Acyl_CoA_acyltransferase"/>
</dbReference>
<gene>
    <name evidence="4" type="ORF">HNQ41_002913</name>
</gene>